<dbReference type="AlphaFoldDB" id="A0A6P0H5R1"/>
<dbReference type="PRINTS" id="PR00364">
    <property type="entry name" value="DISEASERSIST"/>
</dbReference>
<sequence length="1082" mass="113491">MSVVPLSVCLLGPVVVRDAGGRAVDVGGPRARALLARLALEPGRVVGLDTLVEAVWDADPPAAPGNALQALVSRLRRAAPELSLRAQAHGYLLDLPADAVDAGRFEALAARARGAADPAQVVALLTEAEGLWRGPALADLRDLVFSAAPAARLDELRLTAAEQRLAAGLTLGDPAGVLAELEQLVTEHPLREPLCVLQVRALRLLGRPADALAAYDRCRARLADELGLDPSPALQAEQLAVLRGQAAEPVPARGGTPLRSALTSFLGRDAELTGVQRLLDAGRLVTLLGPGGAGKTRLALESAHHRRAAVPDGVWWVELAPVADARLLPAAVLAAVGQREGTSLERVPTLADAGDRLRETFAERRALLVLDNCEHLVAAVAELTDTLLAHCPALSVLTTSREPLGVPGEAVLPVGPLEVPDAGAEGAAGTPVVRLFADRAAAVRPGFTVTAANLDAVLDVCTRLDGMPLALELAAARLRSLSVQQIADRLDDRFSLLTGGSRVALPRHQTLRAVVEWSWEALDERERAVARRLSVFSGGAALDAAEVVCADPGWPAGAVLDAVTGLVEKSMLLAAEGSDGSVRYRMLETIRAYGGEQLDAAGERDTVEAAQTAWCLRLVDELEPRLRRADQLGALHRLRAEHDGLVAVLQRLVTARDGDAAVHLAGRLTWYWFLSGMQVAGARWLSQVVTLPGGPPPLRTACLAFGAMLQLDGGDWVQALTALQAVADLPDEDTWASGDVTAAVSWAMAVMFTGRDRTDGALSRLETHPDPWVVAMAHGVRAQVAENDGEPETLAADLQLARAEFTRLGDRWGRSITAAALAQLRATDGDLAAAVAAYEETIELSEALGTHEDTPMMRVRLALVRAAGGEEERAGRDLAELRAELEGDGGMLLSFAEGGLAELALLGGRLAEAERWYRSALARLATVTTGPPQIRSSVQSGLVTVLALQVAAGADPALLTEAAEQLTDAVDLAVRMAADMPVAAITLQAAAALALAEGDPGRAATLLGRATAVRGRRDLAGLPGLVVERAVRAALGAEELERRHAAGAATSRADVFADLGVTYTGGWPGAMFTGGEAQTRRR</sequence>
<evidence type="ECO:0000313" key="6">
    <source>
        <dbReference type="Proteomes" id="UP000471152"/>
    </source>
</evidence>
<dbReference type="PANTHER" id="PTHR47691:SF3">
    <property type="entry name" value="HTH-TYPE TRANSCRIPTIONAL REGULATOR RV0890C-RELATED"/>
    <property type="match status" value="1"/>
</dbReference>
<evidence type="ECO:0000256" key="1">
    <source>
        <dbReference type="ARBA" id="ARBA00005820"/>
    </source>
</evidence>
<dbReference type="GO" id="GO:0006355">
    <property type="term" value="P:regulation of DNA-templated transcription"/>
    <property type="evidence" value="ECO:0007669"/>
    <property type="project" value="InterPro"/>
</dbReference>
<dbReference type="EMBL" id="JAAGWB010000004">
    <property type="protein sequence ID" value="NEN49594.1"/>
    <property type="molecule type" value="Genomic_DNA"/>
</dbReference>
<proteinExistence type="inferred from homology"/>
<dbReference type="SMART" id="SM01043">
    <property type="entry name" value="BTAD"/>
    <property type="match status" value="1"/>
</dbReference>
<organism evidence="5 6">
    <name type="scientific">Modestobacter muralis</name>
    <dbReference type="NCBI Taxonomy" id="1608614"/>
    <lineage>
        <taxon>Bacteria</taxon>
        <taxon>Bacillati</taxon>
        <taxon>Actinomycetota</taxon>
        <taxon>Actinomycetes</taxon>
        <taxon>Geodermatophilales</taxon>
        <taxon>Geodermatophilaceae</taxon>
        <taxon>Modestobacter</taxon>
    </lineage>
</organism>
<feature type="DNA-binding region" description="OmpR/PhoB-type" evidence="3">
    <location>
        <begin position="1"/>
        <end position="95"/>
    </location>
</feature>
<dbReference type="InterPro" id="IPR058852">
    <property type="entry name" value="HTH_77"/>
</dbReference>
<dbReference type="InterPro" id="IPR016032">
    <property type="entry name" value="Sig_transdc_resp-reg_C-effctor"/>
</dbReference>
<evidence type="ECO:0000256" key="3">
    <source>
        <dbReference type="PROSITE-ProRule" id="PRU01091"/>
    </source>
</evidence>
<keyword evidence="2 3" id="KW-0238">DNA-binding</keyword>
<reference evidence="5 6" key="1">
    <citation type="submission" date="2020-02" db="EMBL/GenBank/DDBJ databases">
        <title>The WGS of Modestobacter muralis DSM 100205.</title>
        <authorList>
            <person name="Jiang Z."/>
        </authorList>
    </citation>
    <scope>NUCLEOTIDE SEQUENCE [LARGE SCALE GENOMIC DNA]</scope>
    <source>
        <strain evidence="5 6">DSM 100205</strain>
    </source>
</reference>
<dbReference type="Pfam" id="PF03704">
    <property type="entry name" value="BTAD"/>
    <property type="match status" value="1"/>
</dbReference>
<evidence type="ECO:0000313" key="5">
    <source>
        <dbReference type="EMBL" id="NEN49594.1"/>
    </source>
</evidence>
<dbReference type="Gene3D" id="1.10.10.10">
    <property type="entry name" value="Winged helix-like DNA-binding domain superfamily/Winged helix DNA-binding domain"/>
    <property type="match status" value="1"/>
</dbReference>
<dbReference type="InterPro" id="IPR005158">
    <property type="entry name" value="BTAD"/>
</dbReference>
<dbReference type="InterPro" id="IPR001867">
    <property type="entry name" value="OmpR/PhoB-type_DNA-bd"/>
</dbReference>
<dbReference type="Pfam" id="PF25872">
    <property type="entry name" value="HTH_77"/>
    <property type="match status" value="1"/>
</dbReference>
<dbReference type="InterPro" id="IPR036388">
    <property type="entry name" value="WH-like_DNA-bd_sf"/>
</dbReference>
<dbReference type="SUPFAM" id="SSF46894">
    <property type="entry name" value="C-terminal effector domain of the bipartite response regulators"/>
    <property type="match status" value="1"/>
</dbReference>
<dbReference type="Gene3D" id="3.40.50.300">
    <property type="entry name" value="P-loop containing nucleotide triphosphate hydrolases"/>
    <property type="match status" value="1"/>
</dbReference>
<dbReference type="CDD" id="cd15831">
    <property type="entry name" value="BTAD"/>
    <property type="match status" value="1"/>
</dbReference>
<name>A0A6P0H5R1_9ACTN</name>
<dbReference type="InterPro" id="IPR011990">
    <property type="entry name" value="TPR-like_helical_dom_sf"/>
</dbReference>
<dbReference type="Proteomes" id="UP000471152">
    <property type="component" value="Unassembled WGS sequence"/>
</dbReference>
<dbReference type="Gene3D" id="1.25.40.10">
    <property type="entry name" value="Tetratricopeptide repeat domain"/>
    <property type="match status" value="2"/>
</dbReference>
<dbReference type="InterPro" id="IPR027417">
    <property type="entry name" value="P-loop_NTPase"/>
</dbReference>
<dbReference type="PANTHER" id="PTHR47691">
    <property type="entry name" value="REGULATOR-RELATED"/>
    <property type="match status" value="1"/>
</dbReference>
<comment type="caution">
    <text evidence="5">The sequence shown here is derived from an EMBL/GenBank/DDBJ whole genome shotgun (WGS) entry which is preliminary data.</text>
</comment>
<dbReference type="SUPFAM" id="SSF48452">
    <property type="entry name" value="TPR-like"/>
    <property type="match status" value="2"/>
</dbReference>
<accession>A0A6P0H5R1</accession>
<dbReference type="Pfam" id="PF00486">
    <property type="entry name" value="Trans_reg_C"/>
    <property type="match status" value="1"/>
</dbReference>
<feature type="domain" description="OmpR/PhoB-type" evidence="4">
    <location>
        <begin position="1"/>
        <end position="95"/>
    </location>
</feature>
<gene>
    <name evidence="5" type="ORF">G3R41_01390</name>
</gene>
<dbReference type="PROSITE" id="PS51755">
    <property type="entry name" value="OMPR_PHOB"/>
    <property type="match status" value="1"/>
</dbReference>
<comment type="similarity">
    <text evidence="1">Belongs to the AfsR/DnrI/RedD regulatory family.</text>
</comment>
<dbReference type="GO" id="GO:0000160">
    <property type="term" value="P:phosphorelay signal transduction system"/>
    <property type="evidence" value="ECO:0007669"/>
    <property type="project" value="InterPro"/>
</dbReference>
<evidence type="ECO:0000256" key="2">
    <source>
        <dbReference type="ARBA" id="ARBA00023125"/>
    </source>
</evidence>
<dbReference type="SMART" id="SM00862">
    <property type="entry name" value="Trans_reg_C"/>
    <property type="match status" value="1"/>
</dbReference>
<evidence type="ECO:0000259" key="4">
    <source>
        <dbReference type="PROSITE" id="PS51755"/>
    </source>
</evidence>
<dbReference type="GO" id="GO:0003677">
    <property type="term" value="F:DNA binding"/>
    <property type="evidence" value="ECO:0007669"/>
    <property type="project" value="UniProtKB-UniRule"/>
</dbReference>
<dbReference type="SUPFAM" id="SSF52540">
    <property type="entry name" value="P-loop containing nucleoside triphosphate hydrolases"/>
    <property type="match status" value="1"/>
</dbReference>
<protein>
    <submittedName>
        <fullName evidence="5">AfsR/SARP family transcriptional regulator</fullName>
    </submittedName>
</protein>